<dbReference type="InterPro" id="IPR027417">
    <property type="entry name" value="P-loop_NTPase"/>
</dbReference>
<dbReference type="SUPFAM" id="SSF52540">
    <property type="entry name" value="P-loop containing nucleoside triphosphate hydrolases"/>
    <property type="match status" value="1"/>
</dbReference>
<reference evidence="2 3" key="1">
    <citation type="submission" date="2019-12" db="EMBL/GenBank/DDBJ databases">
        <title>complete genome sequences of Aeromonas veronii str. WP3-W19-ESBL-03 isolated from wastewater treatment plant effluent.</title>
        <authorList>
            <person name="Sekizuka T."/>
            <person name="Itokawa K."/>
            <person name="Yatsu K."/>
            <person name="Inamine Y."/>
            <person name="Kuroda M."/>
        </authorList>
    </citation>
    <scope>NUCLEOTIDE SEQUENCE [LARGE SCALE GENOMIC DNA]</scope>
    <source>
        <strain evidence="2 3">WP3-W19-ESBL-03</strain>
    </source>
</reference>
<name>A0A6S5BS38_AERVE</name>
<dbReference type="Gene3D" id="3.40.50.300">
    <property type="entry name" value="P-loop containing nucleotide triphosphate hydrolases"/>
    <property type="match status" value="1"/>
</dbReference>
<proteinExistence type="predicted"/>
<dbReference type="AlphaFoldDB" id="A0A6S5BS38"/>
<evidence type="ECO:0000313" key="3">
    <source>
        <dbReference type="Proteomes" id="UP000515442"/>
    </source>
</evidence>
<dbReference type="EMBL" id="AP022038">
    <property type="protein sequence ID" value="BBR39867.1"/>
    <property type="molecule type" value="Genomic_DNA"/>
</dbReference>
<dbReference type="GO" id="GO:0002098">
    <property type="term" value="P:tRNA wobble uridine modification"/>
    <property type="evidence" value="ECO:0007669"/>
    <property type="project" value="TreeGrafter"/>
</dbReference>
<accession>A0A6S5BS38</accession>
<dbReference type="InterPro" id="IPR006073">
    <property type="entry name" value="GTP-bd"/>
</dbReference>
<evidence type="ECO:0000259" key="1">
    <source>
        <dbReference type="Pfam" id="PF01926"/>
    </source>
</evidence>
<organism evidence="2 3">
    <name type="scientific">Aeromonas veronii</name>
    <dbReference type="NCBI Taxonomy" id="654"/>
    <lineage>
        <taxon>Bacteria</taxon>
        <taxon>Pseudomonadati</taxon>
        <taxon>Pseudomonadota</taxon>
        <taxon>Gammaproteobacteria</taxon>
        <taxon>Aeromonadales</taxon>
        <taxon>Aeromonadaceae</taxon>
        <taxon>Aeromonas</taxon>
    </lineage>
</organism>
<dbReference type="GO" id="GO:0005525">
    <property type="term" value="F:GTP binding"/>
    <property type="evidence" value="ECO:0007669"/>
    <property type="project" value="InterPro"/>
</dbReference>
<dbReference type="GO" id="GO:0030488">
    <property type="term" value="P:tRNA methylation"/>
    <property type="evidence" value="ECO:0007669"/>
    <property type="project" value="TreeGrafter"/>
</dbReference>
<protein>
    <recommendedName>
        <fullName evidence="1">G domain-containing protein</fullName>
    </recommendedName>
</protein>
<dbReference type="RefSeq" id="WP_182937564.1">
    <property type="nucleotide sequence ID" value="NZ_AP022038.1"/>
</dbReference>
<dbReference type="Pfam" id="PF01926">
    <property type="entry name" value="MMR_HSR1"/>
    <property type="match status" value="1"/>
</dbReference>
<gene>
    <name evidence="2" type="ORF">WP3W19E03_23920</name>
</gene>
<dbReference type="GO" id="GO:0005737">
    <property type="term" value="C:cytoplasm"/>
    <property type="evidence" value="ECO:0007669"/>
    <property type="project" value="TreeGrafter"/>
</dbReference>
<dbReference type="PANTHER" id="PTHR42714">
    <property type="entry name" value="TRNA MODIFICATION GTPASE GTPBP3"/>
    <property type="match status" value="1"/>
</dbReference>
<evidence type="ECO:0000313" key="2">
    <source>
        <dbReference type="EMBL" id="BBR39867.1"/>
    </source>
</evidence>
<feature type="domain" description="G" evidence="1">
    <location>
        <begin position="28"/>
        <end position="140"/>
    </location>
</feature>
<dbReference type="PANTHER" id="PTHR42714:SF2">
    <property type="entry name" value="TRNA MODIFICATION GTPASE GTPBP3, MITOCHONDRIAL"/>
    <property type="match status" value="1"/>
</dbReference>
<dbReference type="Proteomes" id="UP000515442">
    <property type="component" value="Chromosome"/>
</dbReference>
<sequence>MKEEQLKELFSRASDLLQQELGGSKPTVAAWGLMNAGKSYLLNMLTDHIQTECFRTRDVRETAELKQFETEQYIFLDTPGLDANQEDDFVAHQGAAKADIVLFVHQPQGELEKIEIDFLRALKTSFGEYAEQNIILILSKMDSEDVAKINAIEKRMLEQCQQELDFLPRCFQISGVRFHNGIQKNQDGLVRASHMQKLKAHLDTLKVDSYAIKVTRQRQALDEMVVEIEKAEQTG</sequence>